<keyword evidence="4" id="KW-0520">NAD</keyword>
<accession>A0A2K4MTN9</accession>
<dbReference type="InterPro" id="IPR036291">
    <property type="entry name" value="NAD(P)-bd_dom_sf"/>
</dbReference>
<name>A0A2K4MTN9_9NEIS</name>
<dbReference type="GO" id="GO:0008667">
    <property type="term" value="F:2,3-dihydro-2,3-dihydroxybenzoate dehydrogenase activity"/>
    <property type="evidence" value="ECO:0007669"/>
    <property type="project" value="UniProtKB-UniRule"/>
</dbReference>
<keyword evidence="10" id="KW-1185">Reference proteome</keyword>
<dbReference type="InterPro" id="IPR002347">
    <property type="entry name" value="SDR_fam"/>
</dbReference>
<evidence type="ECO:0000256" key="6">
    <source>
        <dbReference type="ARBA" id="ARBA00066334"/>
    </source>
</evidence>
<dbReference type="NCBIfam" id="TIGR04316">
    <property type="entry name" value="dhbA_paeA"/>
    <property type="match status" value="1"/>
</dbReference>
<evidence type="ECO:0000256" key="4">
    <source>
        <dbReference type="ARBA" id="ARBA00023027"/>
    </source>
</evidence>
<protein>
    <recommendedName>
        <fullName evidence="7 8">2,3-dihydro-2,3-dihydroxybenzoate dehydrogenase</fullName>
        <ecNumber evidence="6 8">1.3.1.28</ecNumber>
    </recommendedName>
</protein>
<evidence type="ECO:0000256" key="7">
    <source>
        <dbReference type="ARBA" id="ARBA00067530"/>
    </source>
</evidence>
<comment type="pathway">
    <text evidence="1">Siderophore biosynthesis.</text>
</comment>
<evidence type="ECO:0000256" key="5">
    <source>
        <dbReference type="ARBA" id="ARBA00052874"/>
    </source>
</evidence>
<keyword evidence="3" id="KW-0560">Oxidoreductase</keyword>
<comment type="caution">
    <text evidence="9">The sequence shown here is derived from an EMBL/GenBank/DDBJ whole genome shotgun (WGS) entry which is preliminary data.</text>
</comment>
<dbReference type="NCBIfam" id="NF006074">
    <property type="entry name" value="PRK08220.1"/>
    <property type="match status" value="1"/>
</dbReference>
<dbReference type="PRINTS" id="PR01397">
    <property type="entry name" value="DHBDHDRGNASE"/>
</dbReference>
<gene>
    <name evidence="9" type="ORF">C2134_01715</name>
</gene>
<evidence type="ECO:0000313" key="10">
    <source>
        <dbReference type="Proteomes" id="UP000236416"/>
    </source>
</evidence>
<dbReference type="SUPFAM" id="SSF51735">
    <property type="entry name" value="NAD(P)-binding Rossmann-fold domains"/>
    <property type="match status" value="1"/>
</dbReference>
<proteinExistence type="inferred from homology"/>
<organism evidence="9 10">
    <name type="scientific">Chromobacterium sinusclupearum</name>
    <dbReference type="NCBI Taxonomy" id="2077146"/>
    <lineage>
        <taxon>Bacteria</taxon>
        <taxon>Pseudomonadati</taxon>
        <taxon>Pseudomonadota</taxon>
        <taxon>Betaproteobacteria</taxon>
        <taxon>Neisseriales</taxon>
        <taxon>Chromobacteriaceae</taxon>
        <taxon>Chromobacterium</taxon>
    </lineage>
</organism>
<dbReference type="InterPro" id="IPR020904">
    <property type="entry name" value="Sc_DH/Rdtase_CS"/>
</dbReference>
<evidence type="ECO:0000256" key="3">
    <source>
        <dbReference type="ARBA" id="ARBA00023002"/>
    </source>
</evidence>
<reference evidence="9 10" key="1">
    <citation type="submission" date="2018-01" db="EMBL/GenBank/DDBJ databases">
        <title>Genomic Sequence of Chromobacterium MWU13-2610 from wild cranberry bogs within the Cape Cod National Seashore.</title>
        <authorList>
            <person name="O'Hara-Hanley K."/>
            <person name="Soby S."/>
            <person name="Harrison A."/>
        </authorList>
    </citation>
    <scope>NUCLEOTIDE SEQUENCE [LARGE SCALE GENOMIC DNA]</scope>
    <source>
        <strain evidence="9 10">MWU13-2610</strain>
    </source>
</reference>
<sequence length="256" mass="26812">MSMRGFDFSGQCVWVTGAAQGIGREVAKRFVEAGARVIALDLQFEQPTARDDALRELPLDIRDAGAVSALCRQMAEEDALPNVLVNAAGVLRLGGLDTLSLDDWQQCLDVNVSGPFYLMRALLPHFKARRAGAIVNVASNAAHVPRLDMAAYGASKAAMASLSHNAALELAPYGVRCNVVSPGSTDTPMLRGMWQDDSGAARTIAGKPEAFRLGIPLGKLATPADVAGAVLFLASDLAGHITMQDVVVDGGATLAA</sequence>
<dbReference type="PROSITE" id="PS00061">
    <property type="entry name" value="ADH_SHORT"/>
    <property type="match status" value="1"/>
</dbReference>
<dbReference type="EC" id="1.3.1.28" evidence="6 8"/>
<dbReference type="Proteomes" id="UP000236416">
    <property type="component" value="Unassembled WGS sequence"/>
</dbReference>
<dbReference type="GO" id="GO:0019290">
    <property type="term" value="P:siderophore biosynthetic process"/>
    <property type="evidence" value="ECO:0007669"/>
    <property type="project" value="InterPro"/>
</dbReference>
<dbReference type="PANTHER" id="PTHR24321:SF13">
    <property type="entry name" value="2,3-DIHYDRO-2,3-DIHYDROXYBENZOATE DEHYDROGENASE"/>
    <property type="match status" value="1"/>
</dbReference>
<evidence type="ECO:0000256" key="2">
    <source>
        <dbReference type="ARBA" id="ARBA00006484"/>
    </source>
</evidence>
<dbReference type="AlphaFoldDB" id="A0A2K4MTN9"/>
<dbReference type="Pfam" id="PF13561">
    <property type="entry name" value="adh_short_C2"/>
    <property type="match status" value="1"/>
</dbReference>
<evidence type="ECO:0000256" key="1">
    <source>
        <dbReference type="ARBA" id="ARBA00004924"/>
    </source>
</evidence>
<dbReference type="InterPro" id="IPR003560">
    <property type="entry name" value="DHB_DH"/>
</dbReference>
<comment type="catalytic activity">
    <reaction evidence="5">
        <text>(2S,3S)-2,3-dihydroxy-2,3-dihydrobenzoate + NAD(+) = 2,3-dihydroxybenzoate + NADH + H(+)</text>
        <dbReference type="Rhea" id="RHEA:23824"/>
        <dbReference type="ChEBI" id="CHEBI:15378"/>
        <dbReference type="ChEBI" id="CHEBI:36654"/>
        <dbReference type="ChEBI" id="CHEBI:57540"/>
        <dbReference type="ChEBI" id="CHEBI:57945"/>
        <dbReference type="ChEBI" id="CHEBI:58764"/>
        <dbReference type="EC" id="1.3.1.28"/>
    </reaction>
</comment>
<dbReference type="CDD" id="cd05331">
    <property type="entry name" value="DH-DHB-DH_SDR_c"/>
    <property type="match status" value="1"/>
</dbReference>
<dbReference type="EMBL" id="PPTF01000008">
    <property type="protein sequence ID" value="POB00340.1"/>
    <property type="molecule type" value="Genomic_DNA"/>
</dbReference>
<dbReference type="PANTHER" id="PTHR24321">
    <property type="entry name" value="DEHYDROGENASES, SHORT CHAIN"/>
    <property type="match status" value="1"/>
</dbReference>
<dbReference type="Gene3D" id="3.40.50.720">
    <property type="entry name" value="NAD(P)-binding Rossmann-like Domain"/>
    <property type="match status" value="1"/>
</dbReference>
<evidence type="ECO:0000256" key="8">
    <source>
        <dbReference type="NCBIfam" id="TIGR04316"/>
    </source>
</evidence>
<dbReference type="PROSITE" id="PS50176">
    <property type="entry name" value="ARM_REPEAT"/>
    <property type="match status" value="1"/>
</dbReference>
<comment type="similarity">
    <text evidence="2">Belongs to the short-chain dehydrogenases/reductases (SDR) family.</text>
</comment>
<dbReference type="PRINTS" id="PR00080">
    <property type="entry name" value="SDRFAMILY"/>
</dbReference>
<dbReference type="InterPro" id="IPR000225">
    <property type="entry name" value="Armadillo"/>
</dbReference>
<evidence type="ECO:0000313" key="9">
    <source>
        <dbReference type="EMBL" id="POB00340.1"/>
    </source>
</evidence>
<dbReference type="FunFam" id="3.40.50.720:FF:000160">
    <property type="entry name" value="2,3-dihydro-2,3-dihydroxybenzoate dehydrogenase"/>
    <property type="match status" value="1"/>
</dbReference>